<dbReference type="Gene3D" id="3.30.300.30">
    <property type="match status" value="1"/>
</dbReference>
<evidence type="ECO:0000313" key="7">
    <source>
        <dbReference type="EMBL" id="QRF69408.1"/>
    </source>
</evidence>
<dbReference type="InterPro" id="IPR000873">
    <property type="entry name" value="AMP-dep_synth/lig_dom"/>
</dbReference>
<dbReference type="InterPro" id="IPR042099">
    <property type="entry name" value="ANL_N_sf"/>
</dbReference>
<keyword evidence="4" id="KW-0067">ATP-binding</keyword>
<keyword evidence="8" id="KW-1185">Reference proteome</keyword>
<accession>A0ABX7FFW3</accession>
<protein>
    <submittedName>
        <fullName evidence="7">AMP-binding protein</fullName>
    </submittedName>
</protein>
<dbReference type="EMBL" id="CP047170">
    <property type="protein sequence ID" value="QRF69408.1"/>
    <property type="molecule type" value="Genomic_DNA"/>
</dbReference>
<dbReference type="PROSITE" id="PS00455">
    <property type="entry name" value="AMP_BINDING"/>
    <property type="match status" value="1"/>
</dbReference>
<gene>
    <name evidence="7" type="ORF">GQA70_23835</name>
</gene>
<evidence type="ECO:0000313" key="8">
    <source>
        <dbReference type="Proteomes" id="UP000596387"/>
    </source>
</evidence>
<name>A0ABX7FFW3_9RHOB</name>
<comment type="similarity">
    <text evidence="1">Belongs to the ATP-dependent AMP-binding enzyme family.</text>
</comment>
<organism evidence="7 8">
    <name type="scientific">Ponticoccus alexandrii</name>
    <dbReference type="NCBI Taxonomy" id="1943633"/>
    <lineage>
        <taxon>Bacteria</taxon>
        <taxon>Pseudomonadati</taxon>
        <taxon>Pseudomonadota</taxon>
        <taxon>Alphaproteobacteria</taxon>
        <taxon>Rhodobacterales</taxon>
        <taxon>Roseobacteraceae</taxon>
        <taxon>Ponticoccus</taxon>
    </lineage>
</organism>
<proteinExistence type="inferred from homology"/>
<feature type="domain" description="AMP-dependent synthetase/ligase" evidence="5">
    <location>
        <begin position="14"/>
        <end position="366"/>
    </location>
</feature>
<evidence type="ECO:0000256" key="1">
    <source>
        <dbReference type="ARBA" id="ARBA00006432"/>
    </source>
</evidence>
<evidence type="ECO:0000256" key="2">
    <source>
        <dbReference type="ARBA" id="ARBA00022598"/>
    </source>
</evidence>
<feature type="domain" description="AMP-binding enzyme C-terminal" evidence="6">
    <location>
        <begin position="417"/>
        <end position="490"/>
    </location>
</feature>
<geneLocation type="plasmid" evidence="7 8">
    <name>p-SCP4</name>
</geneLocation>
<keyword evidence="7" id="KW-0614">Plasmid</keyword>
<dbReference type="SUPFAM" id="SSF56801">
    <property type="entry name" value="Acetyl-CoA synthetase-like"/>
    <property type="match status" value="1"/>
</dbReference>
<evidence type="ECO:0000256" key="3">
    <source>
        <dbReference type="ARBA" id="ARBA00022741"/>
    </source>
</evidence>
<keyword evidence="3" id="KW-0547">Nucleotide-binding</keyword>
<evidence type="ECO:0000259" key="5">
    <source>
        <dbReference type="Pfam" id="PF00501"/>
    </source>
</evidence>
<dbReference type="Pfam" id="PF00501">
    <property type="entry name" value="AMP-binding"/>
    <property type="match status" value="1"/>
</dbReference>
<dbReference type="Proteomes" id="UP000596387">
    <property type="component" value="Plasmid p-SCP4"/>
</dbReference>
<dbReference type="PANTHER" id="PTHR43107">
    <property type="entry name" value="LONG-CHAIN FATTY ACID TRANSPORT PROTEIN"/>
    <property type="match status" value="1"/>
</dbReference>
<dbReference type="Pfam" id="PF13193">
    <property type="entry name" value="AMP-binding_C"/>
    <property type="match status" value="1"/>
</dbReference>
<keyword evidence="2" id="KW-0436">Ligase</keyword>
<dbReference type="PANTHER" id="PTHR43107:SF15">
    <property type="entry name" value="FATTY ACID TRANSPORT PROTEIN 3, ISOFORM A"/>
    <property type="match status" value="1"/>
</dbReference>
<sequence>MANPENNTLWALLQADVAARPDAIYAHFNGEPITFRELAARATATSDRLRDHGAVPGDRIATMCRNSVEALILTFALARSGLVWVPVNARLKGDGLAYILGHSGPRLVVADPDMIPTIDAATGTKGVAPVLALRDDLTSVGLSTCAEASGAAYPSVPTAPADTWAIMYTSGTTGHPKGVIVTYRMLDLATQAVAATALIKEGDVMFAWEPFYHIGGAQLLPLPMRNRTTIAFVDRFSAGRFWSQVAECGATHIHYLGGILQILMKQPASPADRAHRVRVAWGAGCVPEIWESFETRFGLRIRECYGMTEASSVTTFNDSGTPGVVGRPVPWFEVEILDENGNRVAEGARGEIVVTPLTEGALFPGYLDNPEATAKALRNGRMHTGDSGSLLPTGELVFHGRMTDSVRCKGENVSAWEVEHVANKHSDVEECAMVGVATDIGEQDIMLFVKPKAGASFEEAKFVSWLADHLAAYQVPRYIQCVAAFQHTPSERIMKHKLPKTTEKAWDRLRLTAK</sequence>
<evidence type="ECO:0000256" key="4">
    <source>
        <dbReference type="ARBA" id="ARBA00022840"/>
    </source>
</evidence>
<dbReference type="Gene3D" id="3.40.50.12780">
    <property type="entry name" value="N-terminal domain of ligase-like"/>
    <property type="match status" value="1"/>
</dbReference>
<evidence type="ECO:0000259" key="6">
    <source>
        <dbReference type="Pfam" id="PF13193"/>
    </source>
</evidence>
<dbReference type="InterPro" id="IPR020845">
    <property type="entry name" value="AMP-binding_CS"/>
</dbReference>
<dbReference type="InterPro" id="IPR045851">
    <property type="entry name" value="AMP-bd_C_sf"/>
</dbReference>
<reference evidence="7 8" key="1">
    <citation type="submission" date="2019-12" db="EMBL/GenBank/DDBJ databases">
        <title>Complete Genome Sequence of a Quorum-Sensing Bacterium,Rhodobacteraceae bacterium C31, Isolated from a marine microalgae symbiotic bacteria.</title>
        <authorList>
            <person name="Zhang Y."/>
        </authorList>
    </citation>
    <scope>NUCLEOTIDE SEQUENCE [LARGE SCALE GENOMIC DNA]</scope>
    <source>
        <strain evidence="7 8">C31</strain>
        <plasmid evidence="7 8">p-SCP4</plasmid>
    </source>
</reference>
<dbReference type="InterPro" id="IPR025110">
    <property type="entry name" value="AMP-bd_C"/>
</dbReference>